<feature type="region of interest" description="Disordered" evidence="15">
    <location>
        <begin position="32"/>
        <end position="104"/>
    </location>
</feature>
<feature type="region of interest" description="Disordered" evidence="15">
    <location>
        <begin position="995"/>
        <end position="1026"/>
    </location>
</feature>
<evidence type="ECO:0000256" key="10">
    <source>
        <dbReference type="ARBA" id="ARBA00029863"/>
    </source>
</evidence>
<organism evidence="16 17">
    <name type="scientific">Perca fluviatilis</name>
    <name type="common">European perch</name>
    <dbReference type="NCBI Taxonomy" id="8168"/>
    <lineage>
        <taxon>Eukaryota</taxon>
        <taxon>Metazoa</taxon>
        <taxon>Chordata</taxon>
        <taxon>Craniata</taxon>
        <taxon>Vertebrata</taxon>
        <taxon>Euteleostomi</taxon>
        <taxon>Actinopterygii</taxon>
        <taxon>Neopterygii</taxon>
        <taxon>Teleostei</taxon>
        <taxon>Neoteleostei</taxon>
        <taxon>Acanthomorphata</taxon>
        <taxon>Eupercaria</taxon>
        <taxon>Perciformes</taxon>
        <taxon>Percoidei</taxon>
        <taxon>Percidae</taxon>
        <taxon>Percinae</taxon>
        <taxon>Perca</taxon>
    </lineage>
</organism>
<dbReference type="GO" id="GO:0015986">
    <property type="term" value="P:proton motive force-driven ATP synthesis"/>
    <property type="evidence" value="ECO:0007669"/>
    <property type="project" value="InterPro"/>
</dbReference>
<feature type="region of interest" description="Disordered" evidence="15">
    <location>
        <begin position="1075"/>
        <end position="1094"/>
    </location>
</feature>
<keyword evidence="3" id="KW-0813">Transport</keyword>
<protein>
    <recommendedName>
        <fullName evidence="13">ATP synthase peripheral stalk subunit F6, mitochondrial</fullName>
    </recommendedName>
    <alternativeName>
        <fullName evidence="10">ATP synthase peripheral stalk subunit F6</fullName>
    </alternativeName>
</protein>
<evidence type="ECO:0000256" key="9">
    <source>
        <dbReference type="ARBA" id="ARBA00023136"/>
    </source>
</evidence>
<comment type="function">
    <text evidence="11">Subunit F6, of the mitochondrial membrane ATP synthase complex (F(1)F(0) ATP synthase or Complex V) that produces ATP from ADP in the presence of a proton gradient across the membrane which is generated by electron transport complexes of the respiratory chain. ATP synthase complex consist of a soluble F(1) head domain - the catalytic core - and a membrane F(1) domain - the membrane proton channel. These two domains are linked by a central stalk rotating inside the F(1) region and a stationary peripheral stalk. During catalysis, ATP synthesis in the catalytic domain of F(1) is coupled via a rotary mechanism of the central stalk subunits to proton translocation. In vivo, can only synthesize ATP although its ATP hydrolase activity can be activated artificially in vitro. Part of the complex F(0) domain. Part of the complex F(0) domain and the peripheric stalk, which acts as a stator to hold the catalytic alpha(3)beta(3) subcomplex and subunit a/ATP6 static relative to the rotary elements.</text>
</comment>
<evidence type="ECO:0000256" key="15">
    <source>
        <dbReference type="SAM" id="MobiDB-lite"/>
    </source>
</evidence>
<keyword evidence="5" id="KW-0375">Hydrogen ion transport</keyword>
<comment type="subcellular location">
    <subcellularLocation>
        <location evidence="1">Mitochondrion inner membrane</location>
    </subcellularLocation>
</comment>
<dbReference type="FunFam" id="1.10.246.110:FF:000001">
    <property type="entry name" value="ATP synthase-coupling factor 6, mitochondrial"/>
    <property type="match status" value="1"/>
</dbReference>
<keyword evidence="7" id="KW-0406">Ion transport</keyword>
<feature type="compositionally biased region" description="Basic and acidic residues" evidence="15">
    <location>
        <begin position="1016"/>
        <end position="1026"/>
    </location>
</feature>
<dbReference type="PANTHER" id="PTHR12441:SF14">
    <property type="entry name" value="ATP SYNTHASE-COUPLING FACTOR 6, MITOCHONDRIAL"/>
    <property type="match status" value="1"/>
</dbReference>
<evidence type="ECO:0000256" key="14">
    <source>
        <dbReference type="SAM" id="Coils"/>
    </source>
</evidence>
<comment type="similarity">
    <text evidence="2">Belongs to the eukaryotic ATPase subunit F6 family.</text>
</comment>
<keyword evidence="9" id="KW-0472">Membrane</keyword>
<evidence type="ECO:0000313" key="16">
    <source>
        <dbReference type="EMBL" id="KAF1375427.1"/>
    </source>
</evidence>
<dbReference type="Pfam" id="PF05511">
    <property type="entry name" value="ATP-synt_F6"/>
    <property type="match status" value="1"/>
</dbReference>
<keyword evidence="4" id="KW-0138">CF(0)</keyword>
<feature type="region of interest" description="Disordered" evidence="15">
    <location>
        <begin position="472"/>
        <end position="553"/>
    </location>
</feature>
<gene>
    <name evidence="16" type="ORF">PFLUV_G00220060</name>
</gene>
<dbReference type="PANTHER" id="PTHR12441">
    <property type="entry name" value="ATP SYNTHASE COUPLING FACTOR 6, MITOCHONDRIAL"/>
    <property type="match status" value="1"/>
</dbReference>
<evidence type="ECO:0000256" key="13">
    <source>
        <dbReference type="ARBA" id="ARBA00073749"/>
    </source>
</evidence>
<dbReference type="Gene3D" id="1.10.246.110">
    <property type="entry name" value="Mitochondrial ATP synthase-coupling factor 6"/>
    <property type="match status" value="1"/>
</dbReference>
<dbReference type="GO" id="GO:0045259">
    <property type="term" value="C:proton-transporting ATP synthase complex"/>
    <property type="evidence" value="ECO:0007669"/>
    <property type="project" value="UniProtKB-KW"/>
</dbReference>
<comment type="caution">
    <text evidence="16">The sequence shown here is derived from an EMBL/GenBank/DDBJ whole genome shotgun (WGS) entry which is preliminary data.</text>
</comment>
<evidence type="ECO:0000256" key="3">
    <source>
        <dbReference type="ARBA" id="ARBA00022448"/>
    </source>
</evidence>
<dbReference type="InterPro" id="IPR008387">
    <property type="entry name" value="ATP_synth_f6_mt"/>
</dbReference>
<feature type="region of interest" description="Disordered" evidence="15">
    <location>
        <begin position="384"/>
        <end position="404"/>
    </location>
</feature>
<evidence type="ECO:0000256" key="1">
    <source>
        <dbReference type="ARBA" id="ARBA00004273"/>
    </source>
</evidence>
<evidence type="ECO:0000256" key="7">
    <source>
        <dbReference type="ARBA" id="ARBA00023065"/>
    </source>
</evidence>
<evidence type="ECO:0000256" key="2">
    <source>
        <dbReference type="ARBA" id="ARBA00007346"/>
    </source>
</evidence>
<dbReference type="SUPFAM" id="SSF111357">
    <property type="entry name" value="Mitochondrial ATP synthase coupling factor 6"/>
    <property type="match status" value="1"/>
</dbReference>
<keyword evidence="17" id="KW-1185">Reference proteome</keyword>
<keyword evidence="8" id="KW-0496">Mitochondrion</keyword>
<proteinExistence type="inferred from homology"/>
<feature type="compositionally biased region" description="Low complexity" evidence="15">
    <location>
        <begin position="68"/>
        <end position="102"/>
    </location>
</feature>
<name>A0A6A5DRA3_PERFL</name>
<dbReference type="GO" id="GO:0005743">
    <property type="term" value="C:mitochondrial inner membrane"/>
    <property type="evidence" value="ECO:0007669"/>
    <property type="project" value="UniProtKB-SubCell"/>
</dbReference>
<evidence type="ECO:0000313" key="17">
    <source>
        <dbReference type="Proteomes" id="UP000465112"/>
    </source>
</evidence>
<reference evidence="16 17" key="1">
    <citation type="submission" date="2019-06" db="EMBL/GenBank/DDBJ databases">
        <title>A chromosome-scale genome assembly of the European perch, Perca fluviatilis.</title>
        <authorList>
            <person name="Roques C."/>
            <person name="Zahm M."/>
            <person name="Cabau C."/>
            <person name="Klopp C."/>
            <person name="Bouchez O."/>
            <person name="Donnadieu C."/>
            <person name="Kuhl H."/>
            <person name="Gislard M."/>
            <person name="Guendouz S."/>
            <person name="Journot L."/>
            <person name="Haffray P."/>
            <person name="Bestin A."/>
            <person name="Morvezen R."/>
            <person name="Feron R."/>
            <person name="Wen M."/>
            <person name="Jouanno E."/>
            <person name="Herpin A."/>
            <person name="Schartl M."/>
            <person name="Postlethwait J."/>
            <person name="Schaerlinger B."/>
            <person name="Chardard D."/>
            <person name="Lecocq T."/>
            <person name="Poncet C."/>
            <person name="Jaffrelo L."/>
            <person name="Lampietro C."/>
            <person name="Guiguen Y."/>
        </authorList>
    </citation>
    <scope>NUCLEOTIDE SEQUENCE [LARGE SCALE GENOMIC DNA]</scope>
    <source>
        <tissue evidence="16">Blood</tissue>
    </source>
</reference>
<evidence type="ECO:0000256" key="6">
    <source>
        <dbReference type="ARBA" id="ARBA00022792"/>
    </source>
</evidence>
<evidence type="ECO:0000256" key="11">
    <source>
        <dbReference type="ARBA" id="ARBA00059339"/>
    </source>
</evidence>
<dbReference type="GO" id="GO:0015078">
    <property type="term" value="F:proton transmembrane transporter activity"/>
    <property type="evidence" value="ECO:0007669"/>
    <property type="project" value="InterPro"/>
</dbReference>
<dbReference type="AlphaFoldDB" id="A0A6A5DRA3"/>
<dbReference type="OrthoDB" id="8902296at2759"/>
<sequence>MAAAFVRRGIGLCCINRELCRVVWRRQTALFSSKPSDRQPPRRTHIKKAKPQPAVDVAKLLEQLFSQRRPGTAPPAGKARPAKASSVPTQPPSTSSVKVSTPNAPLLSKTEPAVSVFSAASTFKPVDADSLSYVTLPTTSGSSPSSTTPASLGSEAAAIECQTSAETIKTKVETATEPVELKTATTLPLLARTVETNAETSSFPAATREPIIETTIESRVEPRLSPAETPEVRAAVVECPVEPTVDAPTEEVQTKRADSGVVNVSHTAKEEPLIETTIESPVEASRFPVETLETRADVVERPVEPTVDVKVDAAAQKVERKSPDLRAVDILHTATVEPALETTVEPSVETSASPLETLENRAALVECAVERTVDAPAHAVQTNSTDSGVVDVSQTTKEEPQIETTIESPVEARHFPVQTLESRAALAECAVERTVDATVDAPAQAVQTNSTDPVNLLHTAEGERLIETTIKPSVEAGSSPLEALESRSAVAEGSVESTTEAEADTAPQAVQTNSTDSGPAEEEHLIETIEPGAEASSSSVSEGTIEPTIGTEATDNLSCTTLIKNAQESAPLPLKNESTVESRSVFVAVEEGVSQSKDITLESVTLHVDEALVGSLITDELLRTKSMLDEKAEKQFQELSVQTGVGAEDKAAAETENSSKDESEILTDVLLNRDSLSEDLQELEGEGGTLVKERLCHVPAVLSETPGTLKTASDPPVGAHGESLQTEEKALEAEAMTLESRTLAKVKAEVGGLETDVLRETRNALENEAVALAKEEKMKVTATIEDVAVFEDAKADILTLDSISEATDAIQTATTVMLESTFGSEQGPRQSPDALLVHQQVGQLDEATGQEAEKESGEQRANFLEAMSLKSLTLVEDEASVGTLENASLSETTNYLETEREIVAGEKRMEVDNMVASEETSEALKMESLSQSEAGVLSEDLQTDALMDELLFSVPGHVTGVTEHVRADILDATVASGSVDVVDTATAVTCDYPASPALKEEPLEEDQAQAEALGNEDGKGTHTDLDPVQRLFLETIREYKNMRRLNGGLLEAEPDYEKSLSEETAKLQRLYGGGDLSSFPQFTFTEPNMDQDSK</sequence>
<feature type="compositionally biased region" description="Basic residues" evidence="15">
    <location>
        <begin position="41"/>
        <end position="50"/>
    </location>
</feature>
<dbReference type="Proteomes" id="UP000465112">
    <property type="component" value="Chromosome 19"/>
</dbReference>
<evidence type="ECO:0000256" key="12">
    <source>
        <dbReference type="ARBA" id="ARBA00064647"/>
    </source>
</evidence>
<dbReference type="EMBL" id="VHII01000019">
    <property type="protein sequence ID" value="KAF1375427.1"/>
    <property type="molecule type" value="Genomic_DNA"/>
</dbReference>
<comment type="subunit">
    <text evidence="12">Component of the ATP synthase complex composed at least of ATP5F1A/subunit alpha, ATP5F1B/subunit beta, ATP5MC1/subunit c (homooctomer), MT-ATP6/subunit a, MT-ATP8/subunit 8, ATP5ME/subunit e, ATP5MF/subunit f, ATP5MG/subunit g, ATP5MK/subunit k, ATP5MJ/subunit j, ATP5F1C/subunit gamma, ATP5F1D/subunit delta, ATP5F1E/subunit epsilon, ATP5PF/subunit F6, ATP5PB/subunit b, ATP5PD/subunit d, ATP5PO/subunit OSCP. ATP synthase complex consists of a soluble F(1) head domain (subunits alpha(3) and beta(3)) - the catalytic core - and a membrane F(0) domain - the membrane proton channel (subunits c, a, 8, e, f, g, k and j). These two domains are linked by a central stalk (subunits gamma, delta, and epsilon) rotating inside the F1 region and a stationary peripheral stalk (subunits F6, b, d, and OSCP).</text>
</comment>
<feature type="compositionally biased region" description="Polar residues" evidence="15">
    <location>
        <begin position="1078"/>
        <end position="1094"/>
    </location>
</feature>
<evidence type="ECO:0000256" key="8">
    <source>
        <dbReference type="ARBA" id="ARBA00023128"/>
    </source>
</evidence>
<keyword evidence="14" id="KW-0175">Coiled coil</keyword>
<feature type="compositionally biased region" description="Polar residues" evidence="15">
    <location>
        <begin position="508"/>
        <end position="517"/>
    </location>
</feature>
<evidence type="ECO:0000256" key="5">
    <source>
        <dbReference type="ARBA" id="ARBA00022781"/>
    </source>
</evidence>
<evidence type="ECO:0000256" key="4">
    <source>
        <dbReference type="ARBA" id="ARBA00022547"/>
    </source>
</evidence>
<dbReference type="InterPro" id="IPR036204">
    <property type="entry name" value="ATP_synth_f6_sf_mt"/>
</dbReference>
<feature type="coiled-coil region" evidence="14">
    <location>
        <begin position="721"/>
        <end position="775"/>
    </location>
</feature>
<accession>A0A6A5DRA3</accession>
<keyword evidence="6" id="KW-0999">Mitochondrion inner membrane</keyword>
<feature type="compositionally biased region" description="Polar residues" evidence="15">
    <location>
        <begin position="384"/>
        <end position="395"/>
    </location>
</feature>